<dbReference type="PROSITE" id="PS51847">
    <property type="entry name" value="SMP"/>
    <property type="match status" value="1"/>
</dbReference>
<dbReference type="PANTHER" id="PTHR13466:SF0">
    <property type="entry name" value="SMP-LTD DOMAIN-CONTAINING PROTEIN"/>
    <property type="match status" value="1"/>
</dbReference>
<keyword evidence="3 9" id="KW-0812">Transmembrane</keyword>
<keyword evidence="7" id="KW-0446">Lipid-binding</keyword>
<protein>
    <recommendedName>
        <fullName evidence="10">SMP-LTD domain-containing protein</fullName>
    </recommendedName>
</protein>
<evidence type="ECO:0000256" key="8">
    <source>
        <dbReference type="ARBA" id="ARBA00023136"/>
    </source>
</evidence>
<evidence type="ECO:0000256" key="2">
    <source>
        <dbReference type="ARBA" id="ARBA00022448"/>
    </source>
</evidence>
<dbReference type="PANTHER" id="PTHR13466">
    <property type="entry name" value="TEX2 PROTEIN-RELATED"/>
    <property type="match status" value="1"/>
</dbReference>
<dbReference type="GO" id="GO:1990456">
    <property type="term" value="P:mitochondrion-endoplasmic reticulum membrane tethering"/>
    <property type="evidence" value="ECO:0007669"/>
    <property type="project" value="TreeGrafter"/>
</dbReference>
<comment type="subcellular location">
    <subcellularLocation>
        <location evidence="1">Endoplasmic reticulum membrane</location>
    </subcellularLocation>
</comment>
<name>A0A167P2J7_CALVF</name>
<feature type="transmembrane region" description="Helical" evidence="9">
    <location>
        <begin position="12"/>
        <end position="37"/>
    </location>
</feature>
<dbReference type="InterPro" id="IPR031468">
    <property type="entry name" value="SMP_LBD"/>
</dbReference>
<keyword evidence="5 9" id="KW-1133">Transmembrane helix</keyword>
<dbReference type="GO" id="GO:0032865">
    <property type="term" value="C:ERMES complex"/>
    <property type="evidence" value="ECO:0007669"/>
    <property type="project" value="TreeGrafter"/>
</dbReference>
<dbReference type="GO" id="GO:0008289">
    <property type="term" value="F:lipid binding"/>
    <property type="evidence" value="ECO:0007669"/>
    <property type="project" value="UniProtKB-KW"/>
</dbReference>
<evidence type="ECO:0000259" key="10">
    <source>
        <dbReference type="PROSITE" id="PS51847"/>
    </source>
</evidence>
<evidence type="ECO:0000313" key="12">
    <source>
        <dbReference type="Proteomes" id="UP000076738"/>
    </source>
</evidence>
<evidence type="ECO:0000256" key="3">
    <source>
        <dbReference type="ARBA" id="ARBA00022692"/>
    </source>
</evidence>
<keyword evidence="12" id="KW-1185">Reference proteome</keyword>
<dbReference type="EMBL" id="KV417276">
    <property type="protein sequence ID" value="KZO98351.1"/>
    <property type="molecule type" value="Genomic_DNA"/>
</dbReference>
<dbReference type="STRING" id="1330018.A0A167P2J7"/>
<evidence type="ECO:0000256" key="5">
    <source>
        <dbReference type="ARBA" id="ARBA00022989"/>
    </source>
</evidence>
<evidence type="ECO:0000256" key="4">
    <source>
        <dbReference type="ARBA" id="ARBA00022824"/>
    </source>
</evidence>
<evidence type="ECO:0000256" key="7">
    <source>
        <dbReference type="ARBA" id="ARBA00023121"/>
    </source>
</evidence>
<dbReference type="AlphaFoldDB" id="A0A167P2J7"/>
<evidence type="ECO:0000256" key="6">
    <source>
        <dbReference type="ARBA" id="ARBA00023055"/>
    </source>
</evidence>
<evidence type="ECO:0000256" key="1">
    <source>
        <dbReference type="ARBA" id="ARBA00004586"/>
    </source>
</evidence>
<organism evidence="11 12">
    <name type="scientific">Calocera viscosa (strain TUFC12733)</name>
    <dbReference type="NCBI Taxonomy" id="1330018"/>
    <lineage>
        <taxon>Eukaryota</taxon>
        <taxon>Fungi</taxon>
        <taxon>Dikarya</taxon>
        <taxon>Basidiomycota</taxon>
        <taxon>Agaricomycotina</taxon>
        <taxon>Dacrymycetes</taxon>
        <taxon>Dacrymycetales</taxon>
        <taxon>Dacrymycetaceae</taxon>
        <taxon>Calocera</taxon>
    </lineage>
</organism>
<dbReference type="OrthoDB" id="5599157at2759"/>
<evidence type="ECO:0000256" key="9">
    <source>
        <dbReference type="SAM" id="Phobius"/>
    </source>
</evidence>
<gene>
    <name evidence="11" type="ORF">CALVIDRAFT_596882</name>
</gene>
<accession>A0A167P2J7</accession>
<sequence>MSALSWSTTTMSIIPSSFTLGILLGQASILSLIYLFVRYLLLAPSEAPVSHSAAPKPRLRNVSPLAEKPTGEQAEWLNAMTRQIVDAYRASLSTPPPDVLPSPAQAADTVRAKVEKWVNEHRSPDTMDEIVVHECDLGAGAPNVQDVRLSPHVKGGLRAEFDIDYTPTSPPSVSISTALLLNVPVQRFGSLPVSLNVALSHVSGTLIFHIPPDAGPVTMHLSSTPPLQLSLSLSSLVGSRAKLADLPKLHELVESRVRMVIEDRLGKQGEGWEFVLPGLGPGIGGVEALARTLGEEVLGGESVVSS</sequence>
<dbReference type="GO" id="GO:0005789">
    <property type="term" value="C:endoplasmic reticulum membrane"/>
    <property type="evidence" value="ECO:0007669"/>
    <property type="project" value="UniProtKB-SubCell"/>
</dbReference>
<dbReference type="Proteomes" id="UP000076738">
    <property type="component" value="Unassembled WGS sequence"/>
</dbReference>
<dbReference type="InterPro" id="IPR019411">
    <property type="entry name" value="MMM1_dom"/>
</dbReference>
<dbReference type="CDD" id="cd21671">
    <property type="entry name" value="SMP_Mmm1"/>
    <property type="match status" value="1"/>
</dbReference>
<keyword evidence="2" id="KW-0813">Transport</keyword>
<dbReference type="Pfam" id="PF10296">
    <property type="entry name" value="MMM1"/>
    <property type="match status" value="2"/>
</dbReference>
<dbReference type="GO" id="GO:0015914">
    <property type="term" value="P:phospholipid transport"/>
    <property type="evidence" value="ECO:0007669"/>
    <property type="project" value="TreeGrafter"/>
</dbReference>
<reference evidence="11 12" key="1">
    <citation type="journal article" date="2016" name="Mol. Biol. Evol.">
        <title>Comparative Genomics of Early-Diverging Mushroom-Forming Fungi Provides Insights into the Origins of Lignocellulose Decay Capabilities.</title>
        <authorList>
            <person name="Nagy L.G."/>
            <person name="Riley R."/>
            <person name="Tritt A."/>
            <person name="Adam C."/>
            <person name="Daum C."/>
            <person name="Floudas D."/>
            <person name="Sun H."/>
            <person name="Yadav J.S."/>
            <person name="Pangilinan J."/>
            <person name="Larsson K.H."/>
            <person name="Matsuura K."/>
            <person name="Barry K."/>
            <person name="Labutti K."/>
            <person name="Kuo R."/>
            <person name="Ohm R.A."/>
            <person name="Bhattacharya S.S."/>
            <person name="Shirouzu T."/>
            <person name="Yoshinaga Y."/>
            <person name="Martin F.M."/>
            <person name="Grigoriev I.V."/>
            <person name="Hibbett D.S."/>
        </authorList>
    </citation>
    <scope>NUCLEOTIDE SEQUENCE [LARGE SCALE GENOMIC DNA]</scope>
    <source>
        <strain evidence="11 12">TUFC12733</strain>
    </source>
</reference>
<keyword evidence="4" id="KW-0256">Endoplasmic reticulum</keyword>
<evidence type="ECO:0000313" key="11">
    <source>
        <dbReference type="EMBL" id="KZO98351.1"/>
    </source>
</evidence>
<feature type="domain" description="SMP-LTD" evidence="10">
    <location>
        <begin position="70"/>
        <end position="277"/>
    </location>
</feature>
<proteinExistence type="predicted"/>
<keyword evidence="6" id="KW-0445">Lipid transport</keyword>
<keyword evidence="8 9" id="KW-0472">Membrane</keyword>